<sequence>MDIEFAKSQFIRLWEIQNQLLLNDIDGELRNAVGYGKRECHVYIGDASNMQDVMAYYGKKGFKCRLNEEEKIMILSGWTLS</sequence>
<evidence type="ECO:0000313" key="1">
    <source>
        <dbReference type="EMBL" id="EFG29857.1"/>
    </source>
</evidence>
<proteinExistence type="predicted"/>
<dbReference type="HOGENOM" id="CLU_2571987_0_0_4"/>
<dbReference type="STRING" id="641147.HMPREF9021_02302"/>
<reference evidence="1 2" key="1">
    <citation type="submission" date="2010-03" db="EMBL/GenBank/DDBJ databases">
        <authorList>
            <consortium name="The Broad Institute Genome Sequencing Platform"/>
            <person name="Ward D."/>
            <person name="Earl A."/>
            <person name="Feldgarden M."/>
            <person name="Gevers D."/>
            <person name="Young S."/>
            <person name="Zeng Q."/>
            <person name="Koehrsen M."/>
            <person name="Alvarado L."/>
            <person name="Berlin A.M."/>
            <person name="Borenstein D."/>
            <person name="Chapman S.B."/>
            <person name="Chen Z."/>
            <person name="Engels R."/>
            <person name="Freedman E."/>
            <person name="Gellesch M."/>
            <person name="Goldberg J."/>
            <person name="Griggs A."/>
            <person name="Gujja S."/>
            <person name="Heilman E.R."/>
            <person name="Heiman D.I."/>
            <person name="Hepburn T.A."/>
            <person name="Howarth C."/>
            <person name="Jen D."/>
            <person name="Larson L."/>
            <person name="Mehta T."/>
            <person name="Park D."/>
            <person name="Pearson M."/>
            <person name="Richards J."/>
            <person name="Roberts A."/>
            <person name="Saif S."/>
            <person name="Shea T.D."/>
            <person name="Shenoy N."/>
            <person name="Sisk P."/>
            <person name="Stolte C."/>
            <person name="Sykes S.N."/>
            <person name="Walk T."/>
            <person name="White J."/>
            <person name="Yandava C."/>
            <person name="Izard J."/>
            <person name="Baranova O.V."/>
            <person name="Blanton J.M."/>
            <person name="Tanner A.C."/>
            <person name="Dewhirst F."/>
            <person name="Haas B."/>
            <person name="Nusbaum C."/>
            <person name="Birren B."/>
        </authorList>
    </citation>
    <scope>NUCLEOTIDE SEQUENCE [LARGE SCALE GENOMIC DNA]</scope>
    <source>
        <strain evidence="1 2">ATCC 29453</strain>
    </source>
</reference>
<accession>V9H7A9</accession>
<reference evidence="1 2" key="2">
    <citation type="submission" date="2011-10" db="EMBL/GenBank/DDBJ databases">
        <title>The Genome Sequence of Simonsiella muelleri ATCC 29453.</title>
        <authorList>
            <consortium name="The Broad Institute Genome Sequencing Platform"/>
            <consortium name="The Broad Institute Genome Sequencing Center for Infectious Disease"/>
            <person name="Earl A."/>
            <person name="Ward D."/>
            <person name="Feldgarden M."/>
            <person name="Gevers D."/>
            <person name="Izard J."/>
            <person name="Baranova O.V."/>
            <person name="Blanton J.M."/>
            <person name="Tanner A.C."/>
            <person name="Dewhirst F."/>
            <person name="Young S.K."/>
            <person name="Zeng Q."/>
            <person name="Gargeya S."/>
            <person name="Fitzgerald M."/>
            <person name="Haas B."/>
            <person name="Abouelleil A."/>
            <person name="Alvarado L."/>
            <person name="Arachchi H.M."/>
            <person name="Berlin A."/>
            <person name="Brown A."/>
            <person name="Chapman S.B."/>
            <person name="Chen Z."/>
            <person name="Dunbar C."/>
            <person name="Freedman E."/>
            <person name="Gearin G."/>
            <person name="Goldberg J."/>
            <person name="Griggs A."/>
            <person name="Gujja S."/>
            <person name="Heiman D."/>
            <person name="Howarth C."/>
            <person name="Larson L."/>
            <person name="Lui A."/>
            <person name="MacDonald P.J.P."/>
            <person name="Montmayeur A."/>
            <person name="Murphy C."/>
            <person name="Neiman D."/>
            <person name="Pearson M."/>
            <person name="Priest M."/>
            <person name="Roberts A."/>
            <person name="Saif S."/>
            <person name="Shea T."/>
            <person name="Shenoy N."/>
            <person name="Sisk P."/>
            <person name="Stolte C."/>
            <person name="Sykes S."/>
            <person name="Wortman J."/>
            <person name="Nusbaum C."/>
            <person name="Birren B."/>
        </authorList>
    </citation>
    <scope>NUCLEOTIDE SEQUENCE [LARGE SCALE GENOMIC DNA]</scope>
    <source>
        <strain evidence="1 2">ATCC 29453</strain>
    </source>
</reference>
<dbReference type="EMBL" id="ADCY02000072">
    <property type="protein sequence ID" value="EFG29857.1"/>
    <property type="molecule type" value="Genomic_DNA"/>
</dbReference>
<dbReference type="AlphaFoldDB" id="V9H7A9"/>
<keyword evidence="2" id="KW-1185">Reference proteome</keyword>
<comment type="caution">
    <text evidence="1">The sequence shown here is derived from an EMBL/GenBank/DDBJ whole genome shotgun (WGS) entry which is preliminary data.</text>
</comment>
<protein>
    <submittedName>
        <fullName evidence="1">Uncharacterized protein</fullName>
    </submittedName>
</protein>
<organism evidence="1 2">
    <name type="scientific">Simonsiella muelleri ATCC 29453</name>
    <dbReference type="NCBI Taxonomy" id="641147"/>
    <lineage>
        <taxon>Bacteria</taxon>
        <taxon>Pseudomonadati</taxon>
        <taxon>Pseudomonadota</taxon>
        <taxon>Betaproteobacteria</taxon>
        <taxon>Neisseriales</taxon>
        <taxon>Neisseriaceae</taxon>
        <taxon>Simonsiella</taxon>
    </lineage>
</organism>
<gene>
    <name evidence="1" type="ORF">HMPREF9021_02302</name>
</gene>
<dbReference type="KEGG" id="smur:BWP33_05025"/>
<name>V9H7A9_9NEIS</name>
<dbReference type="eggNOG" id="ENOG503382Z">
    <property type="taxonomic scope" value="Bacteria"/>
</dbReference>
<dbReference type="Proteomes" id="UP000017813">
    <property type="component" value="Unassembled WGS sequence"/>
</dbReference>
<evidence type="ECO:0000313" key="2">
    <source>
        <dbReference type="Proteomes" id="UP000017813"/>
    </source>
</evidence>
<dbReference type="RefSeq" id="WP_002643102.1">
    <property type="nucleotide sequence ID" value="NZ_CP019448.1"/>
</dbReference>
<dbReference type="OrthoDB" id="8611895at2"/>